<dbReference type="PANTHER" id="PTHR42736:SF1">
    <property type="entry name" value="PROTEIN-GLUTAMINE GAMMA-GLUTAMYLTRANSFERASE"/>
    <property type="match status" value="1"/>
</dbReference>
<evidence type="ECO:0000313" key="4">
    <source>
        <dbReference type="EMBL" id="MEW9265613.1"/>
    </source>
</evidence>
<organism evidence="4 5">
    <name type="scientific">Kineococcus endophyticus</name>
    <dbReference type="NCBI Taxonomy" id="1181883"/>
    <lineage>
        <taxon>Bacteria</taxon>
        <taxon>Bacillati</taxon>
        <taxon>Actinomycetota</taxon>
        <taxon>Actinomycetes</taxon>
        <taxon>Kineosporiales</taxon>
        <taxon>Kineosporiaceae</taxon>
        <taxon>Kineococcus</taxon>
    </lineage>
</organism>
<evidence type="ECO:0000256" key="2">
    <source>
        <dbReference type="SAM" id="Phobius"/>
    </source>
</evidence>
<protein>
    <submittedName>
        <fullName evidence="4">TransglutaminaseTgpA domain-containing protein</fullName>
    </submittedName>
</protein>
<sequence>MTPASAPAEAPAPPDLLGTHAPSRAALRCTALAVVAAALALTVAGTLPALGLAGAAGAVVAALLLRGRSAVLDQVLGAVGALASAVALPGLVADAGVPAVSPVLALALAVRQFAVARSVRAVRAVLGLSVLVTVAAAGTAPSNALVGPVALVWGAVLAGLACAVPHRAVDGRVLRRAAGALAVATTVALVLFLLVPASSSGGGALRGLGRGGPGAGEAPVRSAEAYAGGTLDLSARGELPATELLRVPADSPSSWRSGVLDVYDGRTWASSGNPVRWVSGAAGYEAAPEEGASGPERVDDVVPLAPYPAVVSAGSPVGVRTSSRVFDGGSGLVLQDASSPYRVLSRAVPSVEETTDGEAGRPAGLPEDQPKDVARWTQLPGSVPQRVRDLGVRLADGRDPVTAARAVSAHLRSVARYSLQAPVPADGEDAVDAFLFEDRIGFCEQFASAEVVLLRSAGFPARLVTGFAGGEPSGGGRVFRSADAHAWVEVWVPGSGWVSSDPTAGATLVAGGSGARGWWQRLWAQVQRLVERVLADAGARALVAVVLVALLVVGVVVVRRRSRRRSVPVVAGPAVRRGDPAVAALLLALERFDAAVPEPWRRGPAEGLSDWRARVGPALGAEAGAEVAGALAVVERACFARALPPRAELEGARRALESASSVLLARERRATAGQAGSGG</sequence>
<dbReference type="SUPFAM" id="SSF54001">
    <property type="entry name" value="Cysteine proteinases"/>
    <property type="match status" value="1"/>
</dbReference>
<dbReference type="InterPro" id="IPR002931">
    <property type="entry name" value="Transglutaminase-like"/>
</dbReference>
<keyword evidence="2" id="KW-1133">Transmembrane helix</keyword>
<keyword evidence="2" id="KW-0472">Membrane</keyword>
<gene>
    <name evidence="4" type="ORF">AB1207_12710</name>
</gene>
<accession>A0ABV3P896</accession>
<dbReference type="InterPro" id="IPR021878">
    <property type="entry name" value="TgpA_N"/>
</dbReference>
<evidence type="ECO:0000259" key="3">
    <source>
        <dbReference type="SMART" id="SM00460"/>
    </source>
</evidence>
<proteinExistence type="predicted"/>
<feature type="transmembrane region" description="Helical" evidence="2">
    <location>
        <begin position="31"/>
        <end position="64"/>
    </location>
</feature>
<evidence type="ECO:0000256" key="1">
    <source>
        <dbReference type="SAM" id="MobiDB-lite"/>
    </source>
</evidence>
<dbReference type="RefSeq" id="WP_367638744.1">
    <property type="nucleotide sequence ID" value="NZ_JBFNQN010000008.1"/>
</dbReference>
<dbReference type="InterPro" id="IPR038765">
    <property type="entry name" value="Papain-like_cys_pep_sf"/>
</dbReference>
<reference evidence="4 5" key="1">
    <citation type="submission" date="2024-07" db="EMBL/GenBank/DDBJ databases">
        <authorList>
            <person name="Thanompreechachai J."/>
            <person name="Duangmal K."/>
        </authorList>
    </citation>
    <scope>NUCLEOTIDE SEQUENCE [LARGE SCALE GENOMIC DNA]</scope>
    <source>
        <strain evidence="4 5">KCTC 19886</strain>
    </source>
</reference>
<dbReference type="Pfam" id="PF11992">
    <property type="entry name" value="TgpA_N"/>
    <property type="match status" value="1"/>
</dbReference>
<dbReference type="Pfam" id="PF01841">
    <property type="entry name" value="Transglut_core"/>
    <property type="match status" value="1"/>
</dbReference>
<keyword evidence="2" id="KW-0812">Transmembrane</keyword>
<evidence type="ECO:0000313" key="5">
    <source>
        <dbReference type="Proteomes" id="UP001555826"/>
    </source>
</evidence>
<dbReference type="Gene3D" id="3.10.620.30">
    <property type="match status" value="1"/>
</dbReference>
<feature type="transmembrane region" description="Helical" evidence="2">
    <location>
        <begin position="537"/>
        <end position="558"/>
    </location>
</feature>
<dbReference type="InterPro" id="IPR052901">
    <property type="entry name" value="Bact_TGase-like"/>
</dbReference>
<dbReference type="EMBL" id="JBFNQN010000008">
    <property type="protein sequence ID" value="MEW9265613.1"/>
    <property type="molecule type" value="Genomic_DNA"/>
</dbReference>
<feature type="transmembrane region" description="Helical" evidence="2">
    <location>
        <begin position="145"/>
        <end position="165"/>
    </location>
</feature>
<feature type="transmembrane region" description="Helical" evidence="2">
    <location>
        <begin position="95"/>
        <end position="114"/>
    </location>
</feature>
<feature type="domain" description="Transglutaminase-like" evidence="3">
    <location>
        <begin position="435"/>
        <end position="504"/>
    </location>
</feature>
<feature type="transmembrane region" description="Helical" evidence="2">
    <location>
        <begin position="177"/>
        <end position="195"/>
    </location>
</feature>
<dbReference type="PANTHER" id="PTHR42736">
    <property type="entry name" value="PROTEIN-GLUTAMINE GAMMA-GLUTAMYLTRANSFERASE"/>
    <property type="match status" value="1"/>
</dbReference>
<dbReference type="SMART" id="SM00460">
    <property type="entry name" value="TGc"/>
    <property type="match status" value="1"/>
</dbReference>
<keyword evidence="5" id="KW-1185">Reference proteome</keyword>
<feature type="region of interest" description="Disordered" evidence="1">
    <location>
        <begin position="347"/>
        <end position="372"/>
    </location>
</feature>
<comment type="caution">
    <text evidence="4">The sequence shown here is derived from an EMBL/GenBank/DDBJ whole genome shotgun (WGS) entry which is preliminary data.</text>
</comment>
<dbReference type="Proteomes" id="UP001555826">
    <property type="component" value="Unassembled WGS sequence"/>
</dbReference>
<feature type="transmembrane region" description="Helical" evidence="2">
    <location>
        <begin position="121"/>
        <end position="139"/>
    </location>
</feature>
<name>A0ABV3P896_9ACTN</name>